<keyword evidence="2" id="KW-0134">Cell wall</keyword>
<dbReference type="Gene3D" id="2.160.20.10">
    <property type="entry name" value="Single-stranded right-handed beta-helix, Pectin lyase-like"/>
    <property type="match status" value="1"/>
</dbReference>
<sequence>MAKLIKLLPSRSLTLKWRFINVDLAGFKIHSMFLLDHSSSAIVFIEGTVDFIFDKATTSKPSQVNVLTVNGSSVMTNDRSENHKGIVIHKSLIGATPTDKLWLENLVNSTYLGRP</sequence>
<gene>
    <name evidence="3" type="ORF">CFP56_036646</name>
</gene>
<evidence type="ECO:0000313" key="3">
    <source>
        <dbReference type="EMBL" id="KAK7822246.1"/>
    </source>
</evidence>
<reference evidence="3 4" key="1">
    <citation type="journal article" date="2018" name="Sci. Data">
        <title>The draft genome sequence of cork oak.</title>
        <authorList>
            <person name="Ramos A.M."/>
            <person name="Usie A."/>
            <person name="Barbosa P."/>
            <person name="Barros P.M."/>
            <person name="Capote T."/>
            <person name="Chaves I."/>
            <person name="Simoes F."/>
            <person name="Abreu I."/>
            <person name="Carrasquinho I."/>
            <person name="Faro C."/>
            <person name="Guimaraes J.B."/>
            <person name="Mendonca D."/>
            <person name="Nobrega F."/>
            <person name="Rodrigues L."/>
            <person name="Saibo N.J.M."/>
            <person name="Varela M.C."/>
            <person name="Egas C."/>
            <person name="Matos J."/>
            <person name="Miguel C.M."/>
            <person name="Oliveira M.M."/>
            <person name="Ricardo C.P."/>
            <person name="Goncalves S."/>
        </authorList>
    </citation>
    <scope>NUCLEOTIDE SEQUENCE [LARGE SCALE GENOMIC DNA]</scope>
    <source>
        <strain evidence="4">cv. HL8</strain>
    </source>
</reference>
<comment type="caution">
    <text evidence="3">The sequence shown here is derived from an EMBL/GenBank/DDBJ whole genome shotgun (WGS) entry which is preliminary data.</text>
</comment>
<comment type="subcellular location">
    <subcellularLocation>
        <location evidence="1">Secreted</location>
        <location evidence="1">Cell wall</location>
    </subcellularLocation>
</comment>
<name>A0AAW0J7Q1_QUESU</name>
<evidence type="ECO:0000313" key="4">
    <source>
        <dbReference type="Proteomes" id="UP000237347"/>
    </source>
</evidence>
<dbReference type="Proteomes" id="UP000237347">
    <property type="component" value="Unassembled WGS sequence"/>
</dbReference>
<organism evidence="3 4">
    <name type="scientific">Quercus suber</name>
    <name type="common">Cork oak</name>
    <dbReference type="NCBI Taxonomy" id="58331"/>
    <lineage>
        <taxon>Eukaryota</taxon>
        <taxon>Viridiplantae</taxon>
        <taxon>Streptophyta</taxon>
        <taxon>Embryophyta</taxon>
        <taxon>Tracheophyta</taxon>
        <taxon>Spermatophyta</taxon>
        <taxon>Magnoliopsida</taxon>
        <taxon>eudicotyledons</taxon>
        <taxon>Gunneridae</taxon>
        <taxon>Pentapetalae</taxon>
        <taxon>rosids</taxon>
        <taxon>fabids</taxon>
        <taxon>Fagales</taxon>
        <taxon>Fagaceae</taxon>
        <taxon>Quercus</taxon>
    </lineage>
</organism>
<dbReference type="InterPro" id="IPR012334">
    <property type="entry name" value="Pectin_lyas_fold"/>
</dbReference>
<evidence type="ECO:0000256" key="1">
    <source>
        <dbReference type="ARBA" id="ARBA00004191"/>
    </source>
</evidence>
<keyword evidence="2" id="KW-0964">Secreted</keyword>
<proteinExistence type="predicted"/>
<dbReference type="EMBL" id="PKMF04000673">
    <property type="protein sequence ID" value="KAK7822246.1"/>
    <property type="molecule type" value="Genomic_DNA"/>
</dbReference>
<evidence type="ECO:0000256" key="2">
    <source>
        <dbReference type="ARBA" id="ARBA00022512"/>
    </source>
</evidence>
<keyword evidence="4" id="KW-1185">Reference proteome</keyword>
<protein>
    <submittedName>
        <fullName evidence="3">Uncharacterized protein</fullName>
    </submittedName>
</protein>
<accession>A0AAW0J7Q1</accession>
<dbReference type="AlphaFoldDB" id="A0AAW0J7Q1"/>